<gene>
    <name evidence="1" type="ORF">WL1483_949</name>
</gene>
<evidence type="ECO:0008006" key="3">
    <source>
        <dbReference type="Google" id="ProtNLM"/>
    </source>
</evidence>
<dbReference type="EMBL" id="CP013067">
    <property type="protein sequence ID" value="ALP40368.1"/>
    <property type="molecule type" value="Genomic_DNA"/>
</dbReference>
<accession>A0A0S2SFA0</accession>
<proteinExistence type="predicted"/>
<dbReference type="Proteomes" id="UP000058114">
    <property type="component" value="Chromosome"/>
</dbReference>
<protein>
    <recommendedName>
        <fullName evidence="3">ABC transporter substrate-binding protein</fullName>
    </recommendedName>
</protein>
<evidence type="ECO:0000313" key="1">
    <source>
        <dbReference type="EMBL" id="ALP40368.1"/>
    </source>
</evidence>
<sequence>MSASFSLKVDHPRVSRGSPWPLLLLILLLFARAALAGTTFTYISPESDKDPRQTYDRDLLQLALEKSRPEYGPYELVAAPPMNRDRIRLSTRQNRYPNLFAMDSWSNRLDFEQMHYVPFPIHLGLTGYRICFVNPERAKAVAQIRNWEEARLFLHGQGKGWLDVEILRQAGFKVLERSEYEKLFLMVARGRIDLFCRGVGELQQEWKSHAHLPGLTVDSHLLFYYPLPRVFFTHVSNREGLGRIRLGLERAWRDGSLEALWRQAFGPSIKAARLEQRLLIPLDNPYLKGIGFDYRRYFYNPATDRVGNARSHHTPP</sequence>
<dbReference type="RefSeq" id="WP_060583346.1">
    <property type="nucleotide sequence ID" value="NZ_CP013067.1"/>
</dbReference>
<dbReference type="AlphaFoldDB" id="A0A0S2SFA0"/>
<dbReference type="SUPFAM" id="SSF53850">
    <property type="entry name" value="Periplasmic binding protein-like II"/>
    <property type="match status" value="1"/>
</dbReference>
<reference evidence="2" key="1">
    <citation type="submission" date="2015-10" db="EMBL/GenBank/DDBJ databases">
        <title>Complete Genome Sequence of Aeromonas schubertii strain WL1483.</title>
        <authorList>
            <person name="Liu L."/>
        </authorList>
    </citation>
    <scope>NUCLEOTIDE SEQUENCE [LARGE SCALE GENOMIC DNA]</scope>
    <source>
        <strain evidence="2">WL1483</strain>
    </source>
</reference>
<reference evidence="1 2" key="2">
    <citation type="journal article" date="2016" name="Genome Announc.">
        <title>Complete Genome Sequence of the Highly Virulent Aeromonas schubertii Strain WL1483, Isolated from Diseased Snakehead Fish (Channa argus) in China.</title>
        <authorList>
            <person name="Liu L."/>
            <person name="Li N."/>
            <person name="Zhang D."/>
            <person name="Fu X."/>
            <person name="Shi C."/>
            <person name="Lin Q."/>
            <person name="Hao G."/>
        </authorList>
    </citation>
    <scope>NUCLEOTIDE SEQUENCE [LARGE SCALE GENOMIC DNA]</scope>
    <source>
        <strain evidence="1 2">WL1483</strain>
    </source>
</reference>
<name>A0A0S2SFA0_9GAMM</name>
<organism evidence="1 2">
    <name type="scientific">Aeromonas schubertii</name>
    <dbReference type="NCBI Taxonomy" id="652"/>
    <lineage>
        <taxon>Bacteria</taxon>
        <taxon>Pseudomonadati</taxon>
        <taxon>Pseudomonadota</taxon>
        <taxon>Gammaproteobacteria</taxon>
        <taxon>Aeromonadales</taxon>
        <taxon>Aeromonadaceae</taxon>
        <taxon>Aeromonas</taxon>
    </lineage>
</organism>
<dbReference type="KEGG" id="asr:WL1483_949"/>
<evidence type="ECO:0000313" key="2">
    <source>
        <dbReference type="Proteomes" id="UP000058114"/>
    </source>
</evidence>
<dbReference type="PATRIC" id="fig|652.5.peg.113"/>